<dbReference type="SMART" id="SM00516">
    <property type="entry name" value="SEC14"/>
    <property type="match status" value="1"/>
</dbReference>
<feature type="coiled-coil region" evidence="7">
    <location>
        <begin position="719"/>
        <end position="771"/>
    </location>
</feature>
<feature type="region of interest" description="Disordered" evidence="8">
    <location>
        <begin position="677"/>
        <end position="716"/>
    </location>
</feature>
<dbReference type="Pfam" id="PF00650">
    <property type="entry name" value="CRAL_TRIO"/>
    <property type="match status" value="1"/>
</dbReference>
<dbReference type="SUPFAM" id="SSF52087">
    <property type="entry name" value="CRAL/TRIO domain"/>
    <property type="match status" value="1"/>
</dbReference>
<dbReference type="PANTHER" id="PTHR45657:SF29">
    <property type="entry name" value="PHOSPHATIDYLINOSITOL_PHOSPHATIDYLCHOLINE TRANSFER PROTEIN SFH12"/>
    <property type="match status" value="1"/>
</dbReference>
<gene>
    <name evidence="11" type="ORF">V6N12_021595</name>
</gene>
<dbReference type="SMART" id="SM01100">
    <property type="entry name" value="CRAL_TRIO_N"/>
    <property type="match status" value="1"/>
</dbReference>
<evidence type="ECO:0000313" key="12">
    <source>
        <dbReference type="Proteomes" id="UP001472677"/>
    </source>
</evidence>
<feature type="domain" description="CRAL-TRIO" evidence="10">
    <location>
        <begin position="345"/>
        <end position="519"/>
    </location>
</feature>
<evidence type="ECO:0000259" key="10">
    <source>
        <dbReference type="PROSITE" id="PS50191"/>
    </source>
</evidence>
<evidence type="ECO:0000256" key="6">
    <source>
        <dbReference type="ARBA" id="ARBA00038020"/>
    </source>
</evidence>
<keyword evidence="3" id="KW-1003">Cell membrane</keyword>
<feature type="region of interest" description="Disordered" evidence="8">
    <location>
        <begin position="159"/>
        <end position="198"/>
    </location>
</feature>
<dbReference type="InterPro" id="IPR036865">
    <property type="entry name" value="CRAL-TRIO_dom_sf"/>
</dbReference>
<dbReference type="InterPro" id="IPR036273">
    <property type="entry name" value="CRAL/TRIO_N_dom_sf"/>
</dbReference>
<dbReference type="InterPro" id="IPR011074">
    <property type="entry name" value="CRAL/TRIO_N_dom"/>
</dbReference>
<evidence type="ECO:0000256" key="9">
    <source>
        <dbReference type="SAM" id="Phobius"/>
    </source>
</evidence>
<feature type="region of interest" description="Disordered" evidence="8">
    <location>
        <begin position="541"/>
        <end position="579"/>
    </location>
</feature>
<evidence type="ECO:0000313" key="11">
    <source>
        <dbReference type="EMBL" id="KAK8587081.1"/>
    </source>
</evidence>
<dbReference type="InterPro" id="IPR051026">
    <property type="entry name" value="PI/PC_transfer"/>
</dbReference>
<comment type="caution">
    <text evidence="11">The sequence shown here is derived from an EMBL/GenBank/DDBJ whole genome shotgun (WGS) entry which is preliminary data.</text>
</comment>
<evidence type="ECO:0000256" key="4">
    <source>
        <dbReference type="ARBA" id="ARBA00022927"/>
    </source>
</evidence>
<sequence length="830" mass="94184">MNSFDLDNVKAEKVKAMRRFHRLRSIAKVFRLLEALSTLLFLAWTFERLPFAFKISGEFVLKLGGVIASPLFVFLACNVIIVTLIAKSGIFSAVRNADRKIYEEFIKNAEPRSKPESREEIVYQDKEIISEVKTCSRECQEMESVPELEWDSDIELDNPRLNKRSKSEREEVKKELGRSETEKCGGIENTEEKPIPEDGLSNEEFQRAIEDFIAKQLKFRREESLYIVLQEMDASEEEKNKRGSFKKTASNRFRNSRKRRSSKVISVEIDDERDAEELQSVEAFRQAIIAENLLPEIHDDYHTMLRFLKARRFDLEKTKQMWSDMLNWRKEFGTDAILEDFDFKEREEVLKYYPQGYHGVDMDGRPVYIERIGLVDATKLMQVTTMDRYLKYHVREFEKTFKFKFPACTIAAKKHIDQSTTILDVQGVGLKSFTKAARELITLLQKVDGDNYPETLNRMFIINAGSGFRMLWNTVKSFLDPKTTAKINVLGNKFQSKLLEIIEANNLPDFLGGTCTCADQGGCMLSDKGPWKDPEILKMIENGQHKPGKKSQAQTSEEKTTVEDEPAVPKASDPLDKEAVPGAGEKQLLELPAPPVNDNVKTIKTEEDAPVVDKPVDLPLQNENVAFVPKGNELAIVPRVESRKEACMVPDGLSSNFFTGVMTFVMGIGAMMKVTRNMPRKPTDGNSYSSQPISVDTGAMSQQPSSQAPPPGGLSAEELTSVMKRMAELEERLSDINTKPSAMPPDKEELLNTALNRADALELELMATKKALEDSFAQQQELTAYLEKKKKKKKKTLLDADKIARENGGGAIRFHKGYPLIPLITWKCDM</sequence>
<keyword evidence="4" id="KW-0653">Protein transport</keyword>
<keyword evidence="9" id="KW-1133">Transmembrane helix</keyword>
<evidence type="ECO:0000256" key="3">
    <source>
        <dbReference type="ARBA" id="ARBA00022475"/>
    </source>
</evidence>
<dbReference type="PROSITE" id="PS50191">
    <property type="entry name" value="CRAL_TRIO"/>
    <property type="match status" value="1"/>
</dbReference>
<evidence type="ECO:0000256" key="5">
    <source>
        <dbReference type="ARBA" id="ARBA00023034"/>
    </source>
</evidence>
<accession>A0ABR2FS70</accession>
<evidence type="ECO:0000256" key="2">
    <source>
        <dbReference type="ARBA" id="ARBA00004395"/>
    </source>
</evidence>
<keyword evidence="7" id="KW-0175">Coiled coil</keyword>
<dbReference type="InterPro" id="IPR001251">
    <property type="entry name" value="CRAL-TRIO_dom"/>
</dbReference>
<evidence type="ECO:0000256" key="1">
    <source>
        <dbReference type="ARBA" id="ARBA00004202"/>
    </source>
</evidence>
<feature type="transmembrane region" description="Helical" evidence="9">
    <location>
        <begin position="66"/>
        <end position="86"/>
    </location>
</feature>
<protein>
    <recommendedName>
        <fullName evidence="10">CRAL-TRIO domain-containing protein</fullName>
    </recommendedName>
</protein>
<comment type="similarity">
    <text evidence="6">Belongs to the SFH family.</text>
</comment>
<dbReference type="Gene3D" id="1.10.8.20">
    <property type="entry name" value="N-terminal domain of phosphatidylinositol transfer protein sec14p"/>
    <property type="match status" value="1"/>
</dbReference>
<name>A0ABR2FS70_9ROSI</name>
<evidence type="ECO:0000256" key="8">
    <source>
        <dbReference type="SAM" id="MobiDB-lite"/>
    </source>
</evidence>
<keyword evidence="12" id="KW-1185">Reference proteome</keyword>
<keyword evidence="9" id="KW-0812">Transmembrane</keyword>
<dbReference type="Proteomes" id="UP001472677">
    <property type="component" value="Unassembled WGS sequence"/>
</dbReference>
<dbReference type="Gene3D" id="3.40.525.10">
    <property type="entry name" value="CRAL-TRIO lipid binding domain"/>
    <property type="match status" value="1"/>
</dbReference>
<dbReference type="SUPFAM" id="SSF46938">
    <property type="entry name" value="CRAL/TRIO N-terminal domain"/>
    <property type="match status" value="1"/>
</dbReference>
<organism evidence="11 12">
    <name type="scientific">Hibiscus sabdariffa</name>
    <name type="common">roselle</name>
    <dbReference type="NCBI Taxonomy" id="183260"/>
    <lineage>
        <taxon>Eukaryota</taxon>
        <taxon>Viridiplantae</taxon>
        <taxon>Streptophyta</taxon>
        <taxon>Embryophyta</taxon>
        <taxon>Tracheophyta</taxon>
        <taxon>Spermatophyta</taxon>
        <taxon>Magnoliopsida</taxon>
        <taxon>eudicotyledons</taxon>
        <taxon>Gunneridae</taxon>
        <taxon>Pentapetalae</taxon>
        <taxon>rosids</taxon>
        <taxon>malvids</taxon>
        <taxon>Malvales</taxon>
        <taxon>Malvaceae</taxon>
        <taxon>Malvoideae</taxon>
        <taxon>Hibiscus</taxon>
    </lineage>
</organism>
<proteinExistence type="inferred from homology"/>
<dbReference type="PANTHER" id="PTHR45657">
    <property type="entry name" value="CRAL-TRIO DOMAIN-CONTAINING PROTEIN YKL091C-RELATED"/>
    <property type="match status" value="1"/>
</dbReference>
<feature type="compositionally biased region" description="Polar residues" evidence="8">
    <location>
        <begin position="684"/>
        <end position="694"/>
    </location>
</feature>
<dbReference type="EMBL" id="JBBPBM010000004">
    <property type="protein sequence ID" value="KAK8587081.1"/>
    <property type="molecule type" value="Genomic_DNA"/>
</dbReference>
<keyword evidence="9" id="KW-0472">Membrane</keyword>
<keyword evidence="4" id="KW-0813">Transport</keyword>
<dbReference type="CDD" id="cd00170">
    <property type="entry name" value="SEC14"/>
    <property type="match status" value="1"/>
</dbReference>
<evidence type="ECO:0000256" key="7">
    <source>
        <dbReference type="SAM" id="Coils"/>
    </source>
</evidence>
<keyword evidence="5" id="KW-0333">Golgi apparatus</keyword>
<comment type="subcellular location">
    <subcellularLocation>
        <location evidence="1">Cell membrane</location>
        <topology evidence="1">Peripheral membrane protein</topology>
    </subcellularLocation>
    <subcellularLocation>
        <location evidence="2">Golgi apparatus membrane</location>
        <topology evidence="2">Peripheral membrane protein</topology>
    </subcellularLocation>
</comment>
<reference evidence="11 12" key="1">
    <citation type="journal article" date="2024" name="G3 (Bethesda)">
        <title>Genome assembly of Hibiscus sabdariffa L. provides insights into metabolisms of medicinal natural products.</title>
        <authorList>
            <person name="Kim T."/>
        </authorList>
    </citation>
    <scope>NUCLEOTIDE SEQUENCE [LARGE SCALE GENOMIC DNA]</scope>
    <source>
        <strain evidence="11">TK-2024</strain>
        <tissue evidence="11">Old leaves</tissue>
    </source>
</reference>
<feature type="compositionally biased region" description="Basic and acidic residues" evidence="8">
    <location>
        <begin position="159"/>
        <end position="196"/>
    </location>
</feature>
<dbReference type="Pfam" id="PF03765">
    <property type="entry name" value="CRAL_TRIO_N"/>
    <property type="match status" value="1"/>
</dbReference>